<keyword evidence="1" id="KW-1015">Disulfide bond</keyword>
<dbReference type="eggNOG" id="KOG3627">
    <property type="taxonomic scope" value="Eukaryota"/>
</dbReference>
<evidence type="ECO:0000313" key="7">
    <source>
        <dbReference type="Proteomes" id="UP000007266"/>
    </source>
</evidence>
<feature type="compositionally biased region" description="Polar residues" evidence="3">
    <location>
        <begin position="304"/>
        <end position="313"/>
    </location>
</feature>
<evidence type="ECO:0000256" key="4">
    <source>
        <dbReference type="SAM" id="SignalP"/>
    </source>
</evidence>
<dbReference type="Pfam" id="PF18322">
    <property type="entry name" value="CLIP_1"/>
    <property type="match status" value="1"/>
</dbReference>
<keyword evidence="6" id="KW-0378">Hydrolase</keyword>
<dbReference type="GO" id="GO:0004252">
    <property type="term" value="F:serine-type endopeptidase activity"/>
    <property type="evidence" value="ECO:0000318"/>
    <property type="project" value="GO_Central"/>
</dbReference>
<feature type="compositionally biased region" description="Low complexity" evidence="3">
    <location>
        <begin position="289"/>
        <end position="303"/>
    </location>
</feature>
<dbReference type="InterPro" id="IPR018114">
    <property type="entry name" value="TRYPSIN_HIS"/>
</dbReference>
<feature type="compositionally biased region" description="Polar residues" evidence="3">
    <location>
        <begin position="432"/>
        <end position="441"/>
    </location>
</feature>
<feature type="chain" id="PRO_5007310019" evidence="4">
    <location>
        <begin position="20"/>
        <end position="859"/>
    </location>
</feature>
<keyword evidence="6" id="KW-0645">Protease</keyword>
<dbReference type="AlphaFoldDB" id="D2A6A6"/>
<feature type="region of interest" description="Disordered" evidence="3">
    <location>
        <begin position="554"/>
        <end position="615"/>
    </location>
</feature>
<protein>
    <submittedName>
        <fullName evidence="6">Serine protease H164</fullName>
    </submittedName>
</protein>
<dbReference type="EMBL" id="KQ971347">
    <property type="protein sequence ID" value="EFA05743.2"/>
    <property type="molecule type" value="Genomic_DNA"/>
</dbReference>
<keyword evidence="4" id="KW-0732">Signal</keyword>
<feature type="signal peptide" evidence="4">
    <location>
        <begin position="1"/>
        <end position="19"/>
    </location>
</feature>
<proteinExistence type="inferred from homology"/>
<evidence type="ECO:0000313" key="6">
    <source>
        <dbReference type="EMBL" id="EFA05743.2"/>
    </source>
</evidence>
<evidence type="ECO:0000259" key="5">
    <source>
        <dbReference type="PROSITE" id="PS50240"/>
    </source>
</evidence>
<gene>
    <name evidence="6" type="primary">AUGUSTUS-3.0.2_15670</name>
    <name evidence="6" type="ORF">TcasGA2_TC015670</name>
</gene>
<dbReference type="PROSITE" id="PS50240">
    <property type="entry name" value="TRYPSIN_DOM"/>
    <property type="match status" value="1"/>
</dbReference>
<dbReference type="InterPro" id="IPR040973">
    <property type="entry name" value="CLIP_SPH_Scar"/>
</dbReference>
<name>D2A6A6_TRICA</name>
<feature type="domain" description="Peptidase S1" evidence="5">
    <location>
        <begin position="615"/>
        <end position="848"/>
    </location>
</feature>
<evidence type="ECO:0000256" key="1">
    <source>
        <dbReference type="ARBA" id="ARBA00023157"/>
    </source>
</evidence>
<evidence type="ECO:0000256" key="3">
    <source>
        <dbReference type="SAM" id="MobiDB-lite"/>
    </source>
</evidence>
<dbReference type="InterPro" id="IPR051487">
    <property type="entry name" value="Ser/Thr_Proteases_Immune/Dev"/>
</dbReference>
<dbReference type="Gene3D" id="2.40.10.10">
    <property type="entry name" value="Trypsin-like serine proteases"/>
    <property type="match status" value="1"/>
</dbReference>
<dbReference type="HOGENOM" id="CLU_398682_0_0_1"/>
<dbReference type="InterPro" id="IPR041515">
    <property type="entry name" value="PPAF-2-like_Clip"/>
</dbReference>
<evidence type="ECO:0000256" key="2">
    <source>
        <dbReference type="ARBA" id="ARBA00024195"/>
    </source>
</evidence>
<keyword evidence="7" id="KW-1185">Reference proteome</keyword>
<organism evidence="6 7">
    <name type="scientific">Tribolium castaneum</name>
    <name type="common">Red flour beetle</name>
    <dbReference type="NCBI Taxonomy" id="7070"/>
    <lineage>
        <taxon>Eukaryota</taxon>
        <taxon>Metazoa</taxon>
        <taxon>Ecdysozoa</taxon>
        <taxon>Arthropoda</taxon>
        <taxon>Hexapoda</taxon>
        <taxon>Insecta</taxon>
        <taxon>Pterygota</taxon>
        <taxon>Neoptera</taxon>
        <taxon>Endopterygota</taxon>
        <taxon>Coleoptera</taxon>
        <taxon>Polyphaga</taxon>
        <taxon>Cucujiformia</taxon>
        <taxon>Tenebrionidae</taxon>
        <taxon>Tenebrionidae incertae sedis</taxon>
        <taxon>Tribolium</taxon>
    </lineage>
</organism>
<dbReference type="Pfam" id="PF18399">
    <property type="entry name" value="CLIP_SPH_Scar"/>
    <property type="match status" value="1"/>
</dbReference>
<feature type="compositionally biased region" description="Polar residues" evidence="3">
    <location>
        <begin position="587"/>
        <end position="599"/>
    </location>
</feature>
<feature type="compositionally biased region" description="Pro residues" evidence="3">
    <location>
        <begin position="357"/>
        <end position="408"/>
    </location>
</feature>
<dbReference type="PRINTS" id="PR01217">
    <property type="entry name" value="PRICHEXTENSN"/>
</dbReference>
<feature type="compositionally biased region" description="Pro residues" evidence="3">
    <location>
        <begin position="334"/>
        <end position="345"/>
    </location>
</feature>
<reference evidence="6 7" key="1">
    <citation type="journal article" date="2008" name="Nature">
        <title>The genome of the model beetle and pest Tribolium castaneum.</title>
        <authorList>
            <consortium name="Tribolium Genome Sequencing Consortium"/>
            <person name="Richards S."/>
            <person name="Gibbs R.A."/>
            <person name="Weinstock G.M."/>
            <person name="Brown S.J."/>
            <person name="Denell R."/>
            <person name="Beeman R.W."/>
            <person name="Gibbs R."/>
            <person name="Beeman R.W."/>
            <person name="Brown S.J."/>
            <person name="Bucher G."/>
            <person name="Friedrich M."/>
            <person name="Grimmelikhuijzen C.J."/>
            <person name="Klingler M."/>
            <person name="Lorenzen M."/>
            <person name="Richards S."/>
            <person name="Roth S."/>
            <person name="Schroder R."/>
            <person name="Tautz D."/>
            <person name="Zdobnov E.M."/>
            <person name="Muzny D."/>
            <person name="Gibbs R.A."/>
            <person name="Weinstock G.M."/>
            <person name="Attaway T."/>
            <person name="Bell S."/>
            <person name="Buhay C.J."/>
            <person name="Chandrabose M.N."/>
            <person name="Chavez D."/>
            <person name="Clerk-Blankenburg K.P."/>
            <person name="Cree A."/>
            <person name="Dao M."/>
            <person name="Davis C."/>
            <person name="Chacko J."/>
            <person name="Dinh H."/>
            <person name="Dugan-Rocha S."/>
            <person name="Fowler G."/>
            <person name="Garner T.T."/>
            <person name="Garnes J."/>
            <person name="Gnirke A."/>
            <person name="Hawes A."/>
            <person name="Hernandez J."/>
            <person name="Hines S."/>
            <person name="Holder M."/>
            <person name="Hume J."/>
            <person name="Jhangiani S.N."/>
            <person name="Joshi V."/>
            <person name="Khan Z.M."/>
            <person name="Jackson L."/>
            <person name="Kovar C."/>
            <person name="Kowis A."/>
            <person name="Lee S."/>
            <person name="Lewis L.R."/>
            <person name="Margolis J."/>
            <person name="Morgan M."/>
            <person name="Nazareth L.V."/>
            <person name="Nguyen N."/>
            <person name="Okwuonu G."/>
            <person name="Parker D."/>
            <person name="Richards S."/>
            <person name="Ruiz S.J."/>
            <person name="Santibanez J."/>
            <person name="Savard J."/>
            <person name="Scherer S.E."/>
            <person name="Schneider B."/>
            <person name="Sodergren E."/>
            <person name="Tautz D."/>
            <person name="Vattahil S."/>
            <person name="Villasana D."/>
            <person name="White C.S."/>
            <person name="Wright R."/>
            <person name="Park Y."/>
            <person name="Beeman R.W."/>
            <person name="Lord J."/>
            <person name="Oppert B."/>
            <person name="Lorenzen M."/>
            <person name="Brown S."/>
            <person name="Wang L."/>
            <person name="Savard J."/>
            <person name="Tautz D."/>
            <person name="Richards S."/>
            <person name="Weinstock G."/>
            <person name="Gibbs R.A."/>
            <person name="Liu Y."/>
            <person name="Worley K."/>
            <person name="Weinstock G."/>
            <person name="Elsik C.G."/>
            <person name="Reese J.T."/>
            <person name="Elhaik E."/>
            <person name="Landan G."/>
            <person name="Graur D."/>
            <person name="Arensburger P."/>
            <person name="Atkinson P."/>
            <person name="Beeman R.W."/>
            <person name="Beidler J."/>
            <person name="Brown S.J."/>
            <person name="Demuth J.P."/>
            <person name="Drury D.W."/>
            <person name="Du Y.Z."/>
            <person name="Fujiwara H."/>
            <person name="Lorenzen M."/>
            <person name="Maselli V."/>
            <person name="Osanai M."/>
            <person name="Park Y."/>
            <person name="Robertson H.M."/>
            <person name="Tu Z."/>
            <person name="Wang J.J."/>
            <person name="Wang S."/>
            <person name="Richards S."/>
            <person name="Song H."/>
            <person name="Zhang L."/>
            <person name="Sodergren E."/>
            <person name="Werner D."/>
            <person name="Stanke M."/>
            <person name="Morgenstern B."/>
            <person name="Solovyev V."/>
            <person name="Kosarev P."/>
            <person name="Brown G."/>
            <person name="Chen H.C."/>
            <person name="Ermolaeva O."/>
            <person name="Hlavina W."/>
            <person name="Kapustin Y."/>
            <person name="Kiryutin B."/>
            <person name="Kitts P."/>
            <person name="Maglott D."/>
            <person name="Pruitt K."/>
            <person name="Sapojnikov V."/>
            <person name="Souvorov A."/>
            <person name="Mackey A.J."/>
            <person name="Waterhouse R.M."/>
            <person name="Wyder S."/>
            <person name="Zdobnov E.M."/>
            <person name="Zdobnov E.M."/>
            <person name="Wyder S."/>
            <person name="Kriventseva E.V."/>
            <person name="Kadowaki T."/>
            <person name="Bork P."/>
            <person name="Aranda M."/>
            <person name="Bao R."/>
            <person name="Beermann A."/>
            <person name="Berns N."/>
            <person name="Bolognesi R."/>
            <person name="Bonneton F."/>
            <person name="Bopp D."/>
            <person name="Brown S.J."/>
            <person name="Bucher G."/>
            <person name="Butts T."/>
            <person name="Chaumot A."/>
            <person name="Denell R.E."/>
            <person name="Ferrier D.E."/>
            <person name="Friedrich M."/>
            <person name="Gordon C.M."/>
            <person name="Jindra M."/>
            <person name="Klingler M."/>
            <person name="Lan Q."/>
            <person name="Lattorff H.M."/>
            <person name="Laudet V."/>
            <person name="von Levetsow C."/>
            <person name="Liu Z."/>
            <person name="Lutz R."/>
            <person name="Lynch J.A."/>
            <person name="da Fonseca R.N."/>
            <person name="Posnien N."/>
            <person name="Reuter R."/>
            <person name="Roth S."/>
            <person name="Savard J."/>
            <person name="Schinko J.B."/>
            <person name="Schmitt C."/>
            <person name="Schoppmeier M."/>
            <person name="Schroder R."/>
            <person name="Shippy T.D."/>
            <person name="Simonnet F."/>
            <person name="Marques-Souza H."/>
            <person name="Tautz D."/>
            <person name="Tomoyasu Y."/>
            <person name="Trauner J."/>
            <person name="Van der Zee M."/>
            <person name="Vervoort M."/>
            <person name="Wittkopp N."/>
            <person name="Wimmer E.A."/>
            <person name="Yang X."/>
            <person name="Jones A.K."/>
            <person name="Sattelle D.B."/>
            <person name="Ebert P.R."/>
            <person name="Nelson D."/>
            <person name="Scott J.G."/>
            <person name="Beeman R.W."/>
            <person name="Muthukrishnan S."/>
            <person name="Kramer K.J."/>
            <person name="Arakane Y."/>
            <person name="Beeman R.W."/>
            <person name="Zhu Q."/>
            <person name="Hogenkamp D."/>
            <person name="Dixit R."/>
            <person name="Oppert B."/>
            <person name="Jiang H."/>
            <person name="Zou Z."/>
            <person name="Marshall J."/>
            <person name="Elpidina E."/>
            <person name="Vinokurov K."/>
            <person name="Oppert C."/>
            <person name="Zou Z."/>
            <person name="Evans J."/>
            <person name="Lu Z."/>
            <person name="Zhao P."/>
            <person name="Sumathipala N."/>
            <person name="Altincicek B."/>
            <person name="Vilcinskas A."/>
            <person name="Williams M."/>
            <person name="Hultmark D."/>
            <person name="Hetru C."/>
            <person name="Jiang H."/>
            <person name="Grimmelikhuijzen C.J."/>
            <person name="Hauser F."/>
            <person name="Cazzamali G."/>
            <person name="Williamson M."/>
            <person name="Park Y."/>
            <person name="Li B."/>
            <person name="Tanaka Y."/>
            <person name="Predel R."/>
            <person name="Neupert S."/>
            <person name="Schachtner J."/>
            <person name="Verleyen P."/>
            <person name="Raible F."/>
            <person name="Bork P."/>
            <person name="Friedrich M."/>
            <person name="Walden K.K."/>
            <person name="Robertson H.M."/>
            <person name="Angeli S."/>
            <person name="Foret S."/>
            <person name="Bucher G."/>
            <person name="Schuetz S."/>
            <person name="Maleszka R."/>
            <person name="Wimmer E.A."/>
            <person name="Beeman R.W."/>
            <person name="Lorenzen M."/>
            <person name="Tomoyasu Y."/>
            <person name="Miller S.C."/>
            <person name="Grossmann D."/>
            <person name="Bucher G."/>
        </authorList>
    </citation>
    <scope>NUCLEOTIDE SEQUENCE [LARGE SCALE GENOMIC DNA]</scope>
    <source>
        <strain evidence="6 7">Georgia GA2</strain>
    </source>
</reference>
<reference evidence="6 7" key="2">
    <citation type="journal article" date="2010" name="Nucleic Acids Res.">
        <title>BeetleBase in 2010: revisions to provide comprehensive genomic information for Tribolium castaneum.</title>
        <authorList>
            <person name="Kim H.S."/>
            <person name="Murphy T."/>
            <person name="Xia J."/>
            <person name="Caragea D."/>
            <person name="Park Y."/>
            <person name="Beeman R.W."/>
            <person name="Lorenzen M.D."/>
            <person name="Butcher S."/>
            <person name="Manak J.R."/>
            <person name="Brown S.J."/>
        </authorList>
    </citation>
    <scope>GENOME REANNOTATION</scope>
    <source>
        <strain evidence="6 7">Georgia GA2</strain>
    </source>
</reference>
<dbReference type="InterPro" id="IPR001254">
    <property type="entry name" value="Trypsin_dom"/>
</dbReference>
<dbReference type="SUPFAM" id="SSF50494">
    <property type="entry name" value="Trypsin-like serine proteases"/>
    <property type="match status" value="1"/>
</dbReference>
<dbReference type="InterPro" id="IPR043504">
    <property type="entry name" value="Peptidase_S1_PA_chymotrypsin"/>
</dbReference>
<dbReference type="CDD" id="cd00190">
    <property type="entry name" value="Tryp_SPc"/>
    <property type="match status" value="1"/>
</dbReference>
<dbReference type="Pfam" id="PF00089">
    <property type="entry name" value="Trypsin"/>
    <property type="match status" value="1"/>
</dbReference>
<sequence>MSPLSLVGIILVTLSPSLADVSHVLDGSAHPPDPQAVNHLATPEQYWWMNSNSPLKAAYDYYKKCNAKGNCITPINPDAAPQPFQPQPHPQPLDVKHNPFLNGKYNPQENTAKLNEGGNIDIAKNPFLSGKVVTSGGGDAVVKGQDGFLGVQPAQPFKKPGFATTHPLDAKKKPGFATTHPLEKTSKKTGVECKGAGFGCVEKKLCVNGVVNKNGEGLLQTRSDVHYCTDEEVCCQLNNLNEITQGKSSVPGSTIKFAGGAGFSPGFIHVQPLNVQPDIVFAGEHGHHSSSSTSKSIRDTSLSPNSVFSSTVDYSDTKFDSDVRFASTFQGPAYLPPVAPTTPKPKPFEQSSIDNHPQPPYRPSPSIPQPSPQPRPRPTSPPFRPTPSIPQFPSPSTPQYTPAPPQPQQPTGGYEYPKPTPTFGYPTPRPGGSSSNVNNQYVPPPKKPTEGDQSSDAANLDGTILRPTTPRAQFQGELNTAPPPGCAAALKCVQEIYCTAEGVISPVPVVLTKEQELSRVPTTVCQDTESGIIGKCCRDPNYKDPWPSANLVNGVDDGQYKEDDSIGQYSPDLQRNVRSETGGPRQDASNINVNVQQPQPKCGERHPNTSPKGPGPLDVNFAEIPWQAMVLRDSNRSLLCGGAIIRRNAVITAAHCVEGLETSDILVKGGEWKLGIDEEPLPFQIVKVAVVVRHPQYQPGSFVNDLALLVLEEKLRPSKNIGTLCLPPPNQIPTENCIATGWGKRILQLHAKGAIMHSINVNVMDNQQCQETLKSKFQHAVGNHSPNTLCGYSDIDQCKVDYGSAMACYKDGGYTLSGIYAWDTGCKQEGQIGGYVAPDVDWIESTLAKPITELKKLEH</sequence>
<dbReference type="Proteomes" id="UP000007266">
    <property type="component" value="Linkage group 6"/>
</dbReference>
<dbReference type="FunFam" id="2.40.10.10:FF:000413">
    <property type="entry name" value="Serine protease H164"/>
    <property type="match status" value="1"/>
</dbReference>
<feature type="region of interest" description="Disordered" evidence="3">
    <location>
        <begin position="331"/>
        <end position="463"/>
    </location>
</feature>
<dbReference type="GO" id="GO:0005615">
    <property type="term" value="C:extracellular space"/>
    <property type="evidence" value="ECO:0000318"/>
    <property type="project" value="GO_Central"/>
</dbReference>
<dbReference type="GO" id="GO:0006508">
    <property type="term" value="P:proteolysis"/>
    <property type="evidence" value="ECO:0000318"/>
    <property type="project" value="GO_Central"/>
</dbReference>
<feature type="region of interest" description="Disordered" evidence="3">
    <location>
        <begin position="284"/>
        <end position="313"/>
    </location>
</feature>
<dbReference type="PROSITE" id="PS00134">
    <property type="entry name" value="TRYPSIN_HIS"/>
    <property type="match status" value="1"/>
</dbReference>
<dbReference type="InterPro" id="IPR009003">
    <property type="entry name" value="Peptidase_S1_PA"/>
</dbReference>
<dbReference type="InParanoid" id="D2A6A6"/>
<dbReference type="SMART" id="SM00020">
    <property type="entry name" value="Tryp_SPc"/>
    <property type="match status" value="1"/>
</dbReference>
<comment type="similarity">
    <text evidence="2">Belongs to the peptidase S1 family. CLIP subfamily.</text>
</comment>
<accession>D2A6A6</accession>
<dbReference type="STRING" id="7070.D2A6A6"/>
<dbReference type="PANTHER" id="PTHR24256">
    <property type="entry name" value="TRYPTASE-RELATED"/>
    <property type="match status" value="1"/>
</dbReference>